<comment type="caution">
    <text evidence="5">The sequence shown here is derived from an EMBL/GenBank/DDBJ whole genome shotgun (WGS) entry which is preliminary data.</text>
</comment>
<dbReference type="PROSITE" id="PS00041">
    <property type="entry name" value="HTH_ARAC_FAMILY_1"/>
    <property type="match status" value="1"/>
</dbReference>
<dbReference type="AlphaFoldDB" id="A0A2V2Z143"/>
<dbReference type="Gene3D" id="2.60.120.10">
    <property type="entry name" value="Jelly Rolls"/>
    <property type="match status" value="1"/>
</dbReference>
<dbReference type="Pfam" id="PF02311">
    <property type="entry name" value="AraC_binding"/>
    <property type="match status" value="1"/>
</dbReference>
<evidence type="ECO:0000313" key="5">
    <source>
        <dbReference type="EMBL" id="PWW00956.1"/>
    </source>
</evidence>
<reference evidence="5 6" key="1">
    <citation type="submission" date="2018-05" db="EMBL/GenBank/DDBJ databases">
        <title>Genomic Encyclopedia of Type Strains, Phase III (KMG-III): the genomes of soil and plant-associated and newly described type strains.</title>
        <authorList>
            <person name="Whitman W."/>
        </authorList>
    </citation>
    <scope>NUCLEOTIDE SEQUENCE [LARGE SCALE GENOMIC DNA]</scope>
    <source>
        <strain evidence="5 6">CECT 5696</strain>
    </source>
</reference>
<dbReference type="SUPFAM" id="SSF46689">
    <property type="entry name" value="Homeodomain-like"/>
    <property type="match status" value="1"/>
</dbReference>
<evidence type="ECO:0000256" key="1">
    <source>
        <dbReference type="ARBA" id="ARBA00023015"/>
    </source>
</evidence>
<name>A0A2V2Z143_9BACL</name>
<dbReference type="CDD" id="cd06996">
    <property type="entry name" value="cupin_Lmo2851-like_N"/>
    <property type="match status" value="1"/>
</dbReference>
<evidence type="ECO:0000313" key="6">
    <source>
        <dbReference type="Proteomes" id="UP000246635"/>
    </source>
</evidence>
<keyword evidence="1" id="KW-0805">Transcription regulation</keyword>
<proteinExistence type="predicted"/>
<keyword evidence="6" id="KW-1185">Reference proteome</keyword>
<dbReference type="InterPro" id="IPR011051">
    <property type="entry name" value="RmlC_Cupin_sf"/>
</dbReference>
<dbReference type="SUPFAM" id="SSF51182">
    <property type="entry name" value="RmlC-like cupins"/>
    <property type="match status" value="1"/>
</dbReference>
<evidence type="ECO:0000256" key="2">
    <source>
        <dbReference type="ARBA" id="ARBA00023125"/>
    </source>
</evidence>
<protein>
    <submittedName>
        <fullName evidence="5">AraC-like protein</fullName>
    </submittedName>
</protein>
<dbReference type="InterPro" id="IPR018062">
    <property type="entry name" value="HTH_AraC-typ_CS"/>
</dbReference>
<dbReference type="PANTHER" id="PTHR43280:SF28">
    <property type="entry name" value="HTH-TYPE TRANSCRIPTIONAL ACTIVATOR RHAS"/>
    <property type="match status" value="1"/>
</dbReference>
<dbReference type="InterPro" id="IPR020449">
    <property type="entry name" value="Tscrpt_reg_AraC-type_HTH"/>
</dbReference>
<dbReference type="Gene3D" id="1.10.10.60">
    <property type="entry name" value="Homeodomain-like"/>
    <property type="match status" value="2"/>
</dbReference>
<dbReference type="GO" id="GO:0043565">
    <property type="term" value="F:sequence-specific DNA binding"/>
    <property type="evidence" value="ECO:0007669"/>
    <property type="project" value="InterPro"/>
</dbReference>
<dbReference type="InterPro" id="IPR018060">
    <property type="entry name" value="HTH_AraC"/>
</dbReference>
<dbReference type="RefSeq" id="WP_174812847.1">
    <property type="nucleotide sequence ID" value="NZ_CP054613.1"/>
</dbReference>
<feature type="domain" description="HTH araC/xylS-type" evidence="4">
    <location>
        <begin position="227"/>
        <end position="324"/>
    </location>
</feature>
<dbReference type="PRINTS" id="PR00032">
    <property type="entry name" value="HTHARAC"/>
</dbReference>
<dbReference type="SMART" id="SM00342">
    <property type="entry name" value="HTH_ARAC"/>
    <property type="match status" value="1"/>
</dbReference>
<dbReference type="EMBL" id="QGTQ01000011">
    <property type="protein sequence ID" value="PWW00956.1"/>
    <property type="molecule type" value="Genomic_DNA"/>
</dbReference>
<accession>A0A2V2Z143</accession>
<dbReference type="PANTHER" id="PTHR43280">
    <property type="entry name" value="ARAC-FAMILY TRANSCRIPTIONAL REGULATOR"/>
    <property type="match status" value="1"/>
</dbReference>
<dbReference type="InterPro" id="IPR014710">
    <property type="entry name" value="RmlC-like_jellyroll"/>
</dbReference>
<keyword evidence="3" id="KW-0804">Transcription</keyword>
<dbReference type="InterPro" id="IPR003313">
    <property type="entry name" value="AraC-bd"/>
</dbReference>
<dbReference type="PROSITE" id="PS01124">
    <property type="entry name" value="HTH_ARAC_FAMILY_2"/>
    <property type="match status" value="1"/>
</dbReference>
<organism evidence="5 6">
    <name type="scientific">Paenibacillus cellulosilyticus</name>
    <dbReference type="NCBI Taxonomy" id="375489"/>
    <lineage>
        <taxon>Bacteria</taxon>
        <taxon>Bacillati</taxon>
        <taxon>Bacillota</taxon>
        <taxon>Bacilli</taxon>
        <taxon>Bacillales</taxon>
        <taxon>Paenibacillaceae</taxon>
        <taxon>Paenibacillus</taxon>
    </lineage>
</organism>
<dbReference type="InterPro" id="IPR009057">
    <property type="entry name" value="Homeodomain-like_sf"/>
</dbReference>
<dbReference type="GO" id="GO:0003700">
    <property type="term" value="F:DNA-binding transcription factor activity"/>
    <property type="evidence" value="ECO:0007669"/>
    <property type="project" value="InterPro"/>
</dbReference>
<sequence>MNHSELDRYLRANNETEAKQLALKQNVNDIASAPRRHEEGPFRMPDSPFFTNGPIHIRKHNRFAPMPLHYHDFIELNYIYSGTCRQSINGEDVVLREGQVCLLDSDVVHGIETMGEGDILINIIMKKETFTTSFLSRFSSQGIVSDFLANAITENTNHNRYIVFECGEHGELHWFMRSLMCEAFGDRAYAKEMIYNYIMLIFTELMRVYTVRTNRAGDQAESRADLIQVLNYIERNYRDCTLTSLSRSFNFNSNYLGNLLKKRTGKTFIELVKTQRLIQAADLLANTNRAIEDIAASVGYSSLGFFYRIFAEQYGATPMVYRNEKRSGGQ</sequence>
<evidence type="ECO:0000259" key="4">
    <source>
        <dbReference type="PROSITE" id="PS01124"/>
    </source>
</evidence>
<dbReference type="Proteomes" id="UP000246635">
    <property type="component" value="Unassembled WGS sequence"/>
</dbReference>
<dbReference type="Pfam" id="PF12833">
    <property type="entry name" value="HTH_18"/>
    <property type="match status" value="1"/>
</dbReference>
<evidence type="ECO:0000256" key="3">
    <source>
        <dbReference type="ARBA" id="ARBA00023163"/>
    </source>
</evidence>
<gene>
    <name evidence="5" type="ORF">DFQ01_111103</name>
</gene>
<keyword evidence="2" id="KW-0238">DNA-binding</keyword>